<keyword evidence="8" id="KW-0256">Endoplasmic reticulum</keyword>
<evidence type="ECO:0000256" key="4">
    <source>
        <dbReference type="ARBA" id="ARBA00022553"/>
    </source>
</evidence>
<dbReference type="InterPro" id="IPR051254">
    <property type="entry name" value="PPP1R15"/>
</dbReference>
<feature type="region of interest" description="Disordered" evidence="17">
    <location>
        <begin position="320"/>
        <end position="461"/>
    </location>
</feature>
<keyword evidence="19" id="KW-1185">Reference proteome</keyword>
<evidence type="ECO:0000256" key="1">
    <source>
        <dbReference type="ARBA" id="ARBA00004397"/>
    </source>
</evidence>
<keyword evidence="7" id="KW-1000">Mitochondrion outer membrane</keyword>
<feature type="compositionally biased region" description="Acidic residues" evidence="17">
    <location>
        <begin position="238"/>
        <end position="248"/>
    </location>
</feature>
<feature type="compositionally biased region" description="Acidic residues" evidence="17">
    <location>
        <begin position="324"/>
        <end position="344"/>
    </location>
</feature>
<feature type="domain" description="Protein phosphatase 1 regulatory subunit 15A/B C-terminal" evidence="18">
    <location>
        <begin position="463"/>
        <end position="545"/>
    </location>
</feature>
<evidence type="ECO:0000256" key="2">
    <source>
        <dbReference type="ARBA" id="ARBA00004570"/>
    </source>
</evidence>
<dbReference type="PANTHER" id="PTHR16489:SF14">
    <property type="entry name" value="PROTEIN PHOSPHATASE 1 REGULATORY SUBUNIT 15A"/>
    <property type="match status" value="1"/>
</dbReference>
<dbReference type="InterPro" id="IPR019523">
    <property type="entry name" value="Prot_Pase1_reg-su15A/B_C"/>
</dbReference>
<sequence length="573" mass="63841">MPPQLPSELALEPKSINGPSVGCDQFGLRMTKRLPLESSRSPPAGNLDTTAMLLRRVANLPMCWLKKWFHLWQNFSGALMKAILMGIAKGACRLAAAAPLEKIKRPFGGKEDLGRDKSKLDDGEKLNGRVNPQGYLILSSLESWSQEAVESLFEDGHFGECSEQFFSGAKMDKMDSEDTPALCLIHHSISFDFENDSESSSDEDMGLEDAECPGGFPQDSLEGLGYFEDSCSSHEEFGDFENDPEEDSRESVESPWLSQERMESVQHNGDFVMFEEQSVESTSDAPEDGEYLSQYGKAKENLGTPTISCGFKSPLVLSLFYSPSEEEDDDDDSEDWSSEDEMEETGQSCLDGAVSENGDRSSSAAEDVSRRQDFPQSFCGSGFPNMDPFHSLCVSKPIQPSTFVPSEPKKHKEVTVSFHLRKPDSKPEEFGRPPKPSSPKDRGSAPEHPTHQSCQLETERNRDLVTTETSFSSQKGSQMVKKVRFSPEVTVRTLVVWDFASRAARRGPWEEMARDRCRFQRRIAEVGAVLEPCLGTEHRARAWRKIHRALDLVQQEDADDTLNGSAGREKPSV</sequence>
<organism evidence="19 20">
    <name type="scientific">Gekko japonicus</name>
    <name type="common">Schlegel's Japanese gecko</name>
    <dbReference type="NCBI Taxonomy" id="146911"/>
    <lineage>
        <taxon>Eukaryota</taxon>
        <taxon>Metazoa</taxon>
        <taxon>Chordata</taxon>
        <taxon>Craniata</taxon>
        <taxon>Vertebrata</taxon>
        <taxon>Euteleostomi</taxon>
        <taxon>Lepidosauria</taxon>
        <taxon>Squamata</taxon>
        <taxon>Bifurcata</taxon>
        <taxon>Gekkota</taxon>
        <taxon>Gekkonidae</taxon>
        <taxon>Gekkoninae</taxon>
        <taxon>Gekko</taxon>
    </lineage>
</organism>
<protein>
    <recommendedName>
        <fullName evidence="14">Protein phosphatase 1 regulatory subunit 15A</fullName>
    </recommendedName>
    <alternativeName>
        <fullName evidence="15">Growth arrest and DNA damage-inducible protein GADD34</fullName>
    </alternativeName>
</protein>
<evidence type="ECO:0000256" key="15">
    <source>
        <dbReference type="ARBA" id="ARBA00042438"/>
    </source>
</evidence>
<evidence type="ECO:0000256" key="13">
    <source>
        <dbReference type="ARBA" id="ARBA00023136"/>
    </source>
</evidence>
<dbReference type="RefSeq" id="XP_015274047.1">
    <property type="nucleotide sequence ID" value="XM_015418561.1"/>
</dbReference>
<keyword evidence="11" id="KW-0346">Stress response</keyword>
<evidence type="ECO:0000256" key="6">
    <source>
        <dbReference type="ARBA" id="ARBA00022737"/>
    </source>
</evidence>
<dbReference type="PANTHER" id="PTHR16489">
    <property type="entry name" value="GH11727P"/>
    <property type="match status" value="1"/>
</dbReference>
<accession>A0ABM1KK10</accession>
<evidence type="ECO:0000313" key="20">
    <source>
        <dbReference type="RefSeq" id="XP_015274047.1"/>
    </source>
</evidence>
<dbReference type="GeneID" id="107116615"/>
<proteinExistence type="inferred from homology"/>
<evidence type="ECO:0000256" key="14">
    <source>
        <dbReference type="ARBA" id="ARBA00040008"/>
    </source>
</evidence>
<evidence type="ECO:0000256" key="11">
    <source>
        <dbReference type="ARBA" id="ARBA00023016"/>
    </source>
</evidence>
<keyword evidence="12" id="KW-0496">Mitochondrion</keyword>
<gene>
    <name evidence="20" type="primary">PPP1R15A</name>
</gene>
<feature type="compositionally biased region" description="Basic and acidic residues" evidence="17">
    <location>
        <begin position="421"/>
        <end position="450"/>
    </location>
</feature>
<evidence type="ECO:0000313" key="19">
    <source>
        <dbReference type="Proteomes" id="UP000694871"/>
    </source>
</evidence>
<keyword evidence="10" id="KW-0810">Translation regulation</keyword>
<comment type="subunit">
    <text evidence="16">Interacts with PPP1CA. Interacts with EIF2S1. Interacts with PCNA. Interacts with LYN and KMT2A/MLL1. Interacts with PPP1R1A and SMARCB1. Interacts with SMAD7. Interacts with BAG1. Interacts with NOX4.</text>
</comment>
<reference evidence="20" key="1">
    <citation type="submission" date="2025-08" db="UniProtKB">
        <authorList>
            <consortium name="RefSeq"/>
        </authorList>
    </citation>
    <scope>IDENTIFICATION</scope>
</reference>
<comment type="similarity">
    <text evidence="3">Belongs to the PPP1R15 family.</text>
</comment>
<evidence type="ECO:0000256" key="5">
    <source>
        <dbReference type="ARBA" id="ARBA00022703"/>
    </source>
</evidence>
<evidence type="ECO:0000256" key="8">
    <source>
        <dbReference type="ARBA" id="ARBA00022824"/>
    </source>
</evidence>
<evidence type="ECO:0000256" key="17">
    <source>
        <dbReference type="SAM" id="MobiDB-lite"/>
    </source>
</evidence>
<keyword evidence="5" id="KW-0053">Apoptosis</keyword>
<comment type="subcellular location">
    <subcellularLocation>
        <location evidence="1">Endoplasmic reticulum membrane</location>
        <topology evidence="1">Peripheral membrane protein</topology>
        <orientation evidence="1">Cytoplasmic side</orientation>
    </subcellularLocation>
    <subcellularLocation>
        <location evidence="2">Mitochondrion outer membrane</location>
        <topology evidence="2">Peripheral membrane protein</topology>
        <orientation evidence="2">Cytoplasmic side</orientation>
    </subcellularLocation>
</comment>
<evidence type="ECO:0000259" key="18">
    <source>
        <dbReference type="Pfam" id="PF10488"/>
    </source>
</evidence>
<evidence type="ECO:0000256" key="16">
    <source>
        <dbReference type="ARBA" id="ARBA00047011"/>
    </source>
</evidence>
<evidence type="ECO:0000256" key="12">
    <source>
        <dbReference type="ARBA" id="ARBA00023128"/>
    </source>
</evidence>
<evidence type="ECO:0000256" key="9">
    <source>
        <dbReference type="ARBA" id="ARBA00022843"/>
    </source>
</evidence>
<keyword evidence="9" id="KW-0832">Ubl conjugation</keyword>
<evidence type="ECO:0000256" key="3">
    <source>
        <dbReference type="ARBA" id="ARBA00010161"/>
    </source>
</evidence>
<keyword evidence="6" id="KW-0677">Repeat</keyword>
<feature type="region of interest" description="Disordered" evidence="17">
    <location>
        <begin position="234"/>
        <end position="297"/>
    </location>
</feature>
<keyword evidence="13" id="KW-0472">Membrane</keyword>
<evidence type="ECO:0000256" key="10">
    <source>
        <dbReference type="ARBA" id="ARBA00022845"/>
    </source>
</evidence>
<evidence type="ECO:0000256" key="7">
    <source>
        <dbReference type="ARBA" id="ARBA00022787"/>
    </source>
</evidence>
<dbReference type="Pfam" id="PF10488">
    <property type="entry name" value="PP1c_bdg"/>
    <property type="match status" value="1"/>
</dbReference>
<dbReference type="Proteomes" id="UP000694871">
    <property type="component" value="Unplaced"/>
</dbReference>
<keyword evidence="4" id="KW-0597">Phosphoprotein</keyword>
<name>A0ABM1KK10_GEKJA</name>